<dbReference type="GO" id="GO:0009251">
    <property type="term" value="P:glucan catabolic process"/>
    <property type="evidence" value="ECO:0007669"/>
    <property type="project" value="TreeGrafter"/>
</dbReference>
<evidence type="ECO:0000256" key="3">
    <source>
        <dbReference type="ARBA" id="ARBA00012744"/>
    </source>
</evidence>
<evidence type="ECO:0000256" key="1">
    <source>
        <dbReference type="ARBA" id="ARBA00000448"/>
    </source>
</evidence>
<evidence type="ECO:0000256" key="5">
    <source>
        <dbReference type="ARBA" id="ARBA00022801"/>
    </source>
</evidence>
<organism evidence="8 9">
    <name type="scientific">Thalictrum thalictroides</name>
    <name type="common">Rue-anemone</name>
    <name type="synonym">Anemone thalictroides</name>
    <dbReference type="NCBI Taxonomy" id="46969"/>
    <lineage>
        <taxon>Eukaryota</taxon>
        <taxon>Viridiplantae</taxon>
        <taxon>Streptophyta</taxon>
        <taxon>Embryophyta</taxon>
        <taxon>Tracheophyta</taxon>
        <taxon>Spermatophyta</taxon>
        <taxon>Magnoliopsida</taxon>
        <taxon>Ranunculales</taxon>
        <taxon>Ranunculaceae</taxon>
        <taxon>Thalictroideae</taxon>
        <taxon>Thalictrum</taxon>
    </lineage>
</organism>
<evidence type="ECO:0000313" key="8">
    <source>
        <dbReference type="EMBL" id="KAF5204710.1"/>
    </source>
</evidence>
<dbReference type="GO" id="GO:0008422">
    <property type="term" value="F:beta-glucosidase activity"/>
    <property type="evidence" value="ECO:0007669"/>
    <property type="project" value="UniProtKB-EC"/>
</dbReference>
<dbReference type="InterPro" id="IPR036962">
    <property type="entry name" value="Glyco_hydro_3_N_sf"/>
</dbReference>
<name>A0A7J6X817_THATH</name>
<dbReference type="EC" id="3.2.1.21" evidence="3"/>
<dbReference type="PANTHER" id="PTHR30620:SF16">
    <property type="entry name" value="LYSOSOMAL BETA GLUCOSIDASE"/>
    <property type="match status" value="1"/>
</dbReference>
<gene>
    <name evidence="8" type="ORF">FRX31_005703</name>
</gene>
<keyword evidence="4" id="KW-0732">Signal</keyword>
<reference evidence="8 9" key="1">
    <citation type="submission" date="2020-06" db="EMBL/GenBank/DDBJ databases">
        <title>Transcriptomic and genomic resources for Thalictrum thalictroides and T. hernandezii: Facilitating candidate gene discovery in an emerging model plant lineage.</title>
        <authorList>
            <person name="Arias T."/>
            <person name="Riano-Pachon D.M."/>
            <person name="Di Stilio V.S."/>
        </authorList>
    </citation>
    <scope>NUCLEOTIDE SEQUENCE [LARGE SCALE GENOMIC DNA]</scope>
    <source>
        <strain evidence="9">cv. WT478/WT964</strain>
        <tissue evidence="8">Leaves</tissue>
    </source>
</reference>
<feature type="non-terminal residue" evidence="8">
    <location>
        <position position="1"/>
    </location>
</feature>
<evidence type="ECO:0000256" key="4">
    <source>
        <dbReference type="ARBA" id="ARBA00022729"/>
    </source>
</evidence>
<feature type="transmembrane region" description="Helical" evidence="7">
    <location>
        <begin position="38"/>
        <end position="57"/>
    </location>
</feature>
<keyword evidence="9" id="KW-1185">Reference proteome</keyword>
<evidence type="ECO:0000256" key="2">
    <source>
        <dbReference type="ARBA" id="ARBA00005336"/>
    </source>
</evidence>
<evidence type="ECO:0000256" key="6">
    <source>
        <dbReference type="ARBA" id="ARBA00023295"/>
    </source>
</evidence>
<keyword evidence="7" id="KW-0812">Transmembrane</keyword>
<keyword evidence="7" id="KW-0472">Membrane</keyword>
<dbReference type="OrthoDB" id="416222at2759"/>
<dbReference type="InterPro" id="IPR051915">
    <property type="entry name" value="Cellulose_Degrad_GH3"/>
</dbReference>
<comment type="similarity">
    <text evidence="2">Belongs to the glycosyl hydrolase 3 family.</text>
</comment>
<dbReference type="EMBL" id="JABWDY010005083">
    <property type="protein sequence ID" value="KAF5204710.1"/>
    <property type="molecule type" value="Genomic_DNA"/>
</dbReference>
<dbReference type="PANTHER" id="PTHR30620">
    <property type="entry name" value="PERIPLASMIC BETA-GLUCOSIDASE-RELATED"/>
    <property type="match status" value="1"/>
</dbReference>
<accession>A0A7J6X817</accession>
<comment type="catalytic activity">
    <reaction evidence="1">
        <text>Hydrolysis of terminal, non-reducing beta-D-glucosyl residues with release of beta-D-glucose.</text>
        <dbReference type="EC" id="3.2.1.21"/>
    </reaction>
</comment>
<dbReference type="AlphaFoldDB" id="A0A7J6X817"/>
<dbReference type="Proteomes" id="UP000554482">
    <property type="component" value="Unassembled WGS sequence"/>
</dbReference>
<keyword evidence="6" id="KW-0326">Glycosidase</keyword>
<dbReference type="SUPFAM" id="SSF51445">
    <property type="entry name" value="(Trans)glycosidases"/>
    <property type="match status" value="1"/>
</dbReference>
<sequence>DHGGFDHDKNLDAIRVLSSQILRVLIELQLRLMQTTHIQLNLGLMLALTWCLALLVLEVMIPSNYTEFSNILTLQVQDKIIPMSWIDDAVKRILRVKFVMGLFEKPMADTNLVNEIGMI</sequence>
<dbReference type="InterPro" id="IPR017853">
    <property type="entry name" value="GH"/>
</dbReference>
<keyword evidence="7" id="KW-1133">Transmembrane helix</keyword>
<proteinExistence type="inferred from homology"/>
<keyword evidence="5 8" id="KW-0378">Hydrolase</keyword>
<evidence type="ECO:0000313" key="9">
    <source>
        <dbReference type="Proteomes" id="UP000554482"/>
    </source>
</evidence>
<evidence type="ECO:0000256" key="7">
    <source>
        <dbReference type="SAM" id="Phobius"/>
    </source>
</evidence>
<dbReference type="Gene3D" id="3.20.20.300">
    <property type="entry name" value="Glycoside hydrolase, family 3, N-terminal domain"/>
    <property type="match status" value="1"/>
</dbReference>
<comment type="caution">
    <text evidence="8">The sequence shown here is derived from an EMBL/GenBank/DDBJ whole genome shotgun (WGS) entry which is preliminary data.</text>
</comment>
<protein>
    <recommendedName>
        <fullName evidence="3">beta-glucosidase</fullName>
        <ecNumber evidence="3">3.2.1.21</ecNumber>
    </recommendedName>
</protein>